<dbReference type="EMBL" id="KV878895">
    <property type="protein sequence ID" value="OJJ85058.1"/>
    <property type="molecule type" value="Genomic_DNA"/>
</dbReference>
<dbReference type="PANTHER" id="PTHR34502">
    <property type="entry name" value="DUF6594 DOMAIN-CONTAINING PROTEIN-RELATED"/>
    <property type="match status" value="1"/>
</dbReference>
<keyword evidence="1" id="KW-0472">Membrane</keyword>
<accession>A0A1L9VM90</accession>
<proteinExistence type="predicted"/>
<dbReference type="STRING" id="1160497.A0A1L9VM90"/>
<dbReference type="PANTHER" id="PTHR34502:SF3">
    <property type="entry name" value="DUF6594 DOMAIN-CONTAINING PROTEIN"/>
    <property type="match status" value="1"/>
</dbReference>
<dbReference type="AlphaFoldDB" id="A0A1L9VM90"/>
<dbReference type="GeneID" id="34465955"/>
<dbReference type="Pfam" id="PF20237">
    <property type="entry name" value="DUF6594"/>
    <property type="match status" value="1"/>
</dbReference>
<dbReference type="RefSeq" id="XP_022401756.1">
    <property type="nucleotide sequence ID" value="XM_022549695.1"/>
</dbReference>
<dbReference type="OrthoDB" id="5341582at2759"/>
<dbReference type="VEuPathDB" id="FungiDB:ASPGLDRAFT_73768"/>
<feature type="domain" description="DUF6594" evidence="2">
    <location>
        <begin position="37"/>
        <end position="268"/>
    </location>
</feature>
<reference evidence="4" key="1">
    <citation type="journal article" date="2017" name="Genome Biol.">
        <title>Comparative genomics reveals high biological diversity and specific adaptations in the industrially and medically important fungal genus Aspergillus.</title>
        <authorList>
            <person name="de Vries R.P."/>
            <person name="Riley R."/>
            <person name="Wiebenga A."/>
            <person name="Aguilar-Osorio G."/>
            <person name="Amillis S."/>
            <person name="Uchima C.A."/>
            <person name="Anderluh G."/>
            <person name="Asadollahi M."/>
            <person name="Askin M."/>
            <person name="Barry K."/>
            <person name="Battaglia E."/>
            <person name="Bayram O."/>
            <person name="Benocci T."/>
            <person name="Braus-Stromeyer S.A."/>
            <person name="Caldana C."/>
            <person name="Canovas D."/>
            <person name="Cerqueira G.C."/>
            <person name="Chen F."/>
            <person name="Chen W."/>
            <person name="Choi C."/>
            <person name="Clum A."/>
            <person name="Dos Santos R.A."/>
            <person name="Damasio A.R."/>
            <person name="Diallinas G."/>
            <person name="Emri T."/>
            <person name="Fekete E."/>
            <person name="Flipphi M."/>
            <person name="Freyberg S."/>
            <person name="Gallo A."/>
            <person name="Gournas C."/>
            <person name="Habgood R."/>
            <person name="Hainaut M."/>
            <person name="Harispe M.L."/>
            <person name="Henrissat B."/>
            <person name="Hilden K.S."/>
            <person name="Hope R."/>
            <person name="Hossain A."/>
            <person name="Karabika E."/>
            <person name="Karaffa L."/>
            <person name="Karanyi Z."/>
            <person name="Krasevec N."/>
            <person name="Kuo A."/>
            <person name="Kusch H."/>
            <person name="LaButti K."/>
            <person name="Lagendijk E.L."/>
            <person name="Lapidus A."/>
            <person name="Levasseur A."/>
            <person name="Lindquist E."/>
            <person name="Lipzen A."/>
            <person name="Logrieco A.F."/>
            <person name="MacCabe A."/>
            <person name="Maekelae M.R."/>
            <person name="Malavazi I."/>
            <person name="Melin P."/>
            <person name="Meyer V."/>
            <person name="Mielnichuk N."/>
            <person name="Miskei M."/>
            <person name="Molnar A.P."/>
            <person name="Mule G."/>
            <person name="Ngan C.Y."/>
            <person name="Orejas M."/>
            <person name="Orosz E."/>
            <person name="Ouedraogo J.P."/>
            <person name="Overkamp K.M."/>
            <person name="Park H.-S."/>
            <person name="Perrone G."/>
            <person name="Piumi F."/>
            <person name="Punt P.J."/>
            <person name="Ram A.F."/>
            <person name="Ramon A."/>
            <person name="Rauscher S."/>
            <person name="Record E."/>
            <person name="Riano-Pachon D.M."/>
            <person name="Robert V."/>
            <person name="Roehrig J."/>
            <person name="Ruller R."/>
            <person name="Salamov A."/>
            <person name="Salih N.S."/>
            <person name="Samson R.A."/>
            <person name="Sandor E."/>
            <person name="Sanguinetti M."/>
            <person name="Schuetze T."/>
            <person name="Sepcic K."/>
            <person name="Shelest E."/>
            <person name="Sherlock G."/>
            <person name="Sophianopoulou V."/>
            <person name="Squina F.M."/>
            <person name="Sun H."/>
            <person name="Susca A."/>
            <person name="Todd R.B."/>
            <person name="Tsang A."/>
            <person name="Unkles S.E."/>
            <person name="van de Wiele N."/>
            <person name="van Rossen-Uffink D."/>
            <person name="Oliveira J.V."/>
            <person name="Vesth T.C."/>
            <person name="Visser J."/>
            <person name="Yu J.-H."/>
            <person name="Zhou M."/>
            <person name="Andersen M.R."/>
            <person name="Archer D.B."/>
            <person name="Baker S.E."/>
            <person name="Benoit I."/>
            <person name="Brakhage A.A."/>
            <person name="Braus G.H."/>
            <person name="Fischer R."/>
            <person name="Frisvad J.C."/>
            <person name="Goldman G.H."/>
            <person name="Houbraken J."/>
            <person name="Oakley B."/>
            <person name="Pocsi I."/>
            <person name="Scazzocchio C."/>
            <person name="Seiboth B."/>
            <person name="vanKuyk P.A."/>
            <person name="Wortman J."/>
            <person name="Dyer P.S."/>
            <person name="Grigoriev I.V."/>
        </authorList>
    </citation>
    <scope>NUCLEOTIDE SEQUENCE [LARGE SCALE GENOMIC DNA]</scope>
    <source>
        <strain evidence="4">CBS 516.65</strain>
    </source>
</reference>
<feature type="transmembrane region" description="Helical" evidence="1">
    <location>
        <begin position="218"/>
        <end position="237"/>
    </location>
</feature>
<keyword evidence="4" id="KW-1185">Reference proteome</keyword>
<dbReference type="Proteomes" id="UP000184300">
    <property type="component" value="Unassembled WGS sequence"/>
</dbReference>
<sequence length="280" mass="31526">MGTLKNLFVTKANTSTSDIESQTHLVQPKIESFPSGYPRFSALLGADPSFQIYRRFSYLRSRIILLKQDRLSVLEERLEALDREEESPIFLGSSRRDRNTERQAALSEIKAALSGYDDTIKKTSEIHHFDAAKPRHVNSIRNWIAGNAFIARLETKFLDHDDDLLTISPPEDGTLSSLENWVEDALIYLNSDYYKNRYTSKSSDPNVYIPSASVQTHLARAILGLFVIILIIVPVLVCNSLSSITSRVIVIGVATSVFIAIMSGILRAIHPSWYRLAPDR</sequence>
<organism evidence="3 4">
    <name type="scientific">Aspergillus glaucus CBS 516.65</name>
    <dbReference type="NCBI Taxonomy" id="1160497"/>
    <lineage>
        <taxon>Eukaryota</taxon>
        <taxon>Fungi</taxon>
        <taxon>Dikarya</taxon>
        <taxon>Ascomycota</taxon>
        <taxon>Pezizomycotina</taxon>
        <taxon>Eurotiomycetes</taxon>
        <taxon>Eurotiomycetidae</taxon>
        <taxon>Eurotiales</taxon>
        <taxon>Aspergillaceae</taxon>
        <taxon>Aspergillus</taxon>
        <taxon>Aspergillus subgen. Aspergillus</taxon>
    </lineage>
</organism>
<gene>
    <name evidence="3" type="ORF">ASPGLDRAFT_73768</name>
</gene>
<feature type="transmembrane region" description="Helical" evidence="1">
    <location>
        <begin position="249"/>
        <end position="270"/>
    </location>
</feature>
<evidence type="ECO:0000256" key="1">
    <source>
        <dbReference type="SAM" id="Phobius"/>
    </source>
</evidence>
<evidence type="ECO:0000313" key="4">
    <source>
        <dbReference type="Proteomes" id="UP000184300"/>
    </source>
</evidence>
<keyword evidence="1" id="KW-0812">Transmembrane</keyword>
<evidence type="ECO:0000313" key="3">
    <source>
        <dbReference type="EMBL" id="OJJ85058.1"/>
    </source>
</evidence>
<protein>
    <recommendedName>
        <fullName evidence="2">DUF6594 domain-containing protein</fullName>
    </recommendedName>
</protein>
<evidence type="ECO:0000259" key="2">
    <source>
        <dbReference type="Pfam" id="PF20237"/>
    </source>
</evidence>
<dbReference type="InterPro" id="IPR046529">
    <property type="entry name" value="DUF6594"/>
</dbReference>
<name>A0A1L9VM90_ASPGL</name>
<keyword evidence="1" id="KW-1133">Transmembrane helix</keyword>